<keyword evidence="8" id="KW-1185">Reference proteome</keyword>
<dbReference type="InterPro" id="IPR052984">
    <property type="entry name" value="UPF0421"/>
</dbReference>
<dbReference type="InterPro" id="IPR010343">
    <property type="entry name" value="ArAE_1"/>
</dbReference>
<keyword evidence="2" id="KW-1003">Cell membrane</keyword>
<evidence type="ECO:0000256" key="5">
    <source>
        <dbReference type="ARBA" id="ARBA00023136"/>
    </source>
</evidence>
<gene>
    <name evidence="7" type="ORF">AR543_19095</name>
</gene>
<organism evidence="7 8">
    <name type="scientific">Paenibacillus bovis</name>
    <dbReference type="NCBI Taxonomy" id="1616788"/>
    <lineage>
        <taxon>Bacteria</taxon>
        <taxon>Bacillati</taxon>
        <taxon>Bacillota</taxon>
        <taxon>Bacilli</taxon>
        <taxon>Bacillales</taxon>
        <taxon>Paenibacillaceae</taxon>
        <taxon>Paenibacillus</taxon>
    </lineage>
</organism>
<evidence type="ECO:0000256" key="4">
    <source>
        <dbReference type="ARBA" id="ARBA00022989"/>
    </source>
</evidence>
<accession>A0A172ZKY3</accession>
<name>A0A172ZKY3_9BACL</name>
<proteinExistence type="predicted"/>
<dbReference type="PANTHER" id="PTHR40064">
    <property type="entry name" value="MEMBRANE PROTEIN-RELATED"/>
    <property type="match status" value="1"/>
</dbReference>
<evidence type="ECO:0000256" key="3">
    <source>
        <dbReference type="ARBA" id="ARBA00022692"/>
    </source>
</evidence>
<feature type="transmembrane region" description="Helical" evidence="6">
    <location>
        <begin position="133"/>
        <end position="150"/>
    </location>
</feature>
<feature type="transmembrane region" description="Helical" evidence="6">
    <location>
        <begin position="57"/>
        <end position="73"/>
    </location>
</feature>
<dbReference type="EMBL" id="CP013023">
    <property type="protein sequence ID" value="ANF97917.1"/>
    <property type="molecule type" value="Genomic_DNA"/>
</dbReference>
<keyword evidence="5 6" id="KW-0472">Membrane</keyword>
<feature type="transmembrane region" description="Helical" evidence="6">
    <location>
        <begin position="80"/>
        <end position="113"/>
    </location>
</feature>
<evidence type="ECO:0000256" key="1">
    <source>
        <dbReference type="ARBA" id="ARBA00004651"/>
    </source>
</evidence>
<dbReference type="KEGG" id="pbv:AR543_19095"/>
<evidence type="ECO:0000256" key="2">
    <source>
        <dbReference type="ARBA" id="ARBA00022475"/>
    </source>
</evidence>
<evidence type="ECO:0000256" key="6">
    <source>
        <dbReference type="SAM" id="Phobius"/>
    </source>
</evidence>
<sequence>MKFAIGMRNLKTALAVLICLIISQLLHLEYPFYAVIATIIAMENSVTNSYTVGKNRMMGTIVGAFCGFIFALIDPHNAILAALGIIMVIYICNLLGWNKSVSIASIVFLAIMLNLRPGESPLLYGTHRVMDTLIGIGVAVLVNYLVYPPNHERGLEQKRMVLRRNMTRLAHELLREGGGVHISSLRDDMTAMEEAYKTYTSEFRLNLSKQLFIDHIEQEIDIYHNTYSHMRMLRLLTDEPETELAPGVIQRLRSLVAAPITVHPEYLPLIYRYHVQCILQEMQILGLIIPTDIASPKKLQPTRAELAISDDPVQ</sequence>
<dbReference type="RefSeq" id="WP_060536011.1">
    <property type="nucleotide sequence ID" value="NZ_CP013023.1"/>
</dbReference>
<protein>
    <submittedName>
        <fullName evidence="7">Uncharacterized protein</fullName>
    </submittedName>
</protein>
<keyword evidence="3 6" id="KW-0812">Transmembrane</keyword>
<dbReference type="AlphaFoldDB" id="A0A172ZKY3"/>
<dbReference type="Proteomes" id="UP000078148">
    <property type="component" value="Chromosome"/>
</dbReference>
<dbReference type="PANTHER" id="PTHR40064:SF1">
    <property type="entry name" value="MEMBRANE PROTEIN"/>
    <property type="match status" value="1"/>
</dbReference>
<evidence type="ECO:0000313" key="7">
    <source>
        <dbReference type="EMBL" id="ANF97917.1"/>
    </source>
</evidence>
<dbReference type="Pfam" id="PF06081">
    <property type="entry name" value="ArAE_1"/>
    <property type="match status" value="1"/>
</dbReference>
<dbReference type="STRING" id="1616788.AR543_19095"/>
<keyword evidence="4 6" id="KW-1133">Transmembrane helix</keyword>
<comment type="subcellular location">
    <subcellularLocation>
        <location evidence="1">Cell membrane</location>
        <topology evidence="1">Multi-pass membrane protein</topology>
    </subcellularLocation>
</comment>
<dbReference type="GO" id="GO:0005886">
    <property type="term" value="C:plasma membrane"/>
    <property type="evidence" value="ECO:0007669"/>
    <property type="project" value="UniProtKB-SubCell"/>
</dbReference>
<reference evidence="8" key="1">
    <citation type="submission" date="2015-10" db="EMBL/GenBank/DDBJ databases">
        <title>Genome of Paenibacillus bovis sp. nov.</title>
        <authorList>
            <person name="Wu Z."/>
            <person name="Gao C."/>
            <person name="Liu Z."/>
            <person name="Zheng H."/>
        </authorList>
    </citation>
    <scope>NUCLEOTIDE SEQUENCE [LARGE SCALE GENOMIC DNA]</scope>
    <source>
        <strain evidence="8">BD3526</strain>
    </source>
</reference>
<evidence type="ECO:0000313" key="8">
    <source>
        <dbReference type="Proteomes" id="UP000078148"/>
    </source>
</evidence>
<dbReference type="OrthoDB" id="1653617at2"/>
<reference evidence="7 8" key="2">
    <citation type="journal article" date="2016" name="Int. J. Syst. Evol. Microbiol.">
        <title>Paenibacillus bovis sp. nov., isolated from raw yak (Bos grunniens) milk.</title>
        <authorList>
            <person name="Gao C."/>
            <person name="Han J."/>
            <person name="Liu Z."/>
            <person name="Xu X."/>
            <person name="Hang F."/>
            <person name="Wu Z."/>
        </authorList>
    </citation>
    <scope>NUCLEOTIDE SEQUENCE [LARGE SCALE GENOMIC DNA]</scope>
    <source>
        <strain evidence="7 8">BD3526</strain>
    </source>
</reference>